<accession>A0AAV3UJU2</accession>
<dbReference type="InterPro" id="IPR032465">
    <property type="entry name" value="ACMSD"/>
</dbReference>
<dbReference type="EMBL" id="BAABKX010000013">
    <property type="protein sequence ID" value="GAA5054147.1"/>
    <property type="molecule type" value="Genomic_DNA"/>
</dbReference>
<dbReference type="GO" id="GO:0019748">
    <property type="term" value="P:secondary metabolic process"/>
    <property type="evidence" value="ECO:0007669"/>
    <property type="project" value="TreeGrafter"/>
</dbReference>
<reference evidence="3 4" key="1">
    <citation type="journal article" date="2019" name="Int. J. Syst. Evol. Microbiol.">
        <title>The Global Catalogue of Microorganisms (GCM) 10K type strain sequencing project: providing services to taxonomists for standard genome sequencing and annotation.</title>
        <authorList>
            <consortium name="The Broad Institute Genomics Platform"/>
            <consortium name="The Broad Institute Genome Sequencing Center for Infectious Disease"/>
            <person name="Wu L."/>
            <person name="Ma J."/>
        </authorList>
    </citation>
    <scope>NUCLEOTIDE SEQUENCE [LARGE SCALE GENOMIC DNA]</scope>
    <source>
        <strain evidence="3 4">JCM 17504</strain>
    </source>
</reference>
<dbReference type="GO" id="GO:0005737">
    <property type="term" value="C:cytoplasm"/>
    <property type="evidence" value="ECO:0007669"/>
    <property type="project" value="TreeGrafter"/>
</dbReference>
<comment type="caution">
    <text evidence="3">The sequence shown here is derived from an EMBL/GenBank/DDBJ whole genome shotgun (WGS) entry which is preliminary data.</text>
</comment>
<name>A0AAV3UJU2_9EURY</name>
<dbReference type="RefSeq" id="WP_227778418.1">
    <property type="nucleotide sequence ID" value="NZ_BAABKX010000013.1"/>
</dbReference>
<dbReference type="GO" id="GO:0016787">
    <property type="term" value="F:hydrolase activity"/>
    <property type="evidence" value="ECO:0007669"/>
    <property type="project" value="InterPro"/>
</dbReference>
<gene>
    <name evidence="3" type="ORF">GCM10025751_32320</name>
</gene>
<dbReference type="InterPro" id="IPR032466">
    <property type="entry name" value="Metal_Hydrolase"/>
</dbReference>
<dbReference type="Proteomes" id="UP001501729">
    <property type="component" value="Unassembled WGS sequence"/>
</dbReference>
<dbReference type="PANTHER" id="PTHR21240:SF28">
    <property type="entry name" value="ISO-OROTATE DECARBOXYLASE (EUROFUNG)"/>
    <property type="match status" value="1"/>
</dbReference>
<feature type="domain" description="Amidohydrolase-related" evidence="2">
    <location>
        <begin position="3"/>
        <end position="335"/>
    </location>
</feature>
<dbReference type="GeneID" id="68616721"/>
<dbReference type="SUPFAM" id="SSF51556">
    <property type="entry name" value="Metallo-dependent hydrolases"/>
    <property type="match status" value="1"/>
</dbReference>
<sequence>MRIDVHNHLLPEPYVDLLLEWDTPVGLESKGDRLYMIHQRSGTVSVAEGNQIPVNEGFTDVDARFEWMNQYDVERTLVSVSTPNPIDEAFTPEQSTELIRTINDGFADLQSQHPDRIAGLGMLPLREPEEAVTEVDRIVDDLNLHGIALPTSVNGRKLSRSELVPVFDRIDDTRLTAFVHPHGNVLSDELGADESFFNPLIVFPTETTFQIARLIYDGFFDDHDFDVVLSHMGGALLQLVGRLEQGRDEIDDPASRPDRPIREYLRGFYYDCISFHRPALAADLDTVGIDQFVFGTDFPFDEEDTQVIVSDVEATVESEADLERLMYSNAAELFDI</sequence>
<dbReference type="Gene3D" id="3.20.20.140">
    <property type="entry name" value="Metal-dependent hydrolases"/>
    <property type="match status" value="1"/>
</dbReference>
<dbReference type="PANTHER" id="PTHR21240">
    <property type="entry name" value="2-AMINO-3-CARBOXYLMUCONATE-6-SEMIALDEHYDE DECARBOXYLASE"/>
    <property type="match status" value="1"/>
</dbReference>
<organism evidence="3 4">
    <name type="scientific">Haladaptatus pallidirubidus</name>
    <dbReference type="NCBI Taxonomy" id="1008152"/>
    <lineage>
        <taxon>Archaea</taxon>
        <taxon>Methanobacteriati</taxon>
        <taxon>Methanobacteriota</taxon>
        <taxon>Stenosarchaea group</taxon>
        <taxon>Halobacteria</taxon>
        <taxon>Halobacteriales</taxon>
        <taxon>Haladaptataceae</taxon>
        <taxon>Haladaptatus</taxon>
    </lineage>
</organism>
<dbReference type="GO" id="GO:0016831">
    <property type="term" value="F:carboxy-lyase activity"/>
    <property type="evidence" value="ECO:0007669"/>
    <property type="project" value="InterPro"/>
</dbReference>
<protein>
    <submittedName>
        <fullName evidence="3">Amidohydrolase family protein</fullName>
    </submittedName>
</protein>
<evidence type="ECO:0000259" key="2">
    <source>
        <dbReference type="Pfam" id="PF04909"/>
    </source>
</evidence>
<keyword evidence="4" id="KW-1185">Reference proteome</keyword>
<evidence type="ECO:0000256" key="1">
    <source>
        <dbReference type="ARBA" id="ARBA00023239"/>
    </source>
</evidence>
<proteinExistence type="predicted"/>
<evidence type="ECO:0000313" key="4">
    <source>
        <dbReference type="Proteomes" id="UP001501729"/>
    </source>
</evidence>
<evidence type="ECO:0000313" key="3">
    <source>
        <dbReference type="EMBL" id="GAA5054147.1"/>
    </source>
</evidence>
<dbReference type="Pfam" id="PF04909">
    <property type="entry name" value="Amidohydro_2"/>
    <property type="match status" value="1"/>
</dbReference>
<dbReference type="InterPro" id="IPR006680">
    <property type="entry name" value="Amidohydro-rel"/>
</dbReference>
<dbReference type="AlphaFoldDB" id="A0AAV3UJU2"/>
<keyword evidence="1" id="KW-0456">Lyase</keyword>